<evidence type="ECO:0000313" key="2">
    <source>
        <dbReference type="Proteomes" id="UP000011776"/>
    </source>
</evidence>
<dbReference type="EMBL" id="AFME02000156">
    <property type="protein sequence ID" value="EMG11568.1"/>
    <property type="molecule type" value="Genomic_DNA"/>
</dbReference>
<reference evidence="1 2" key="1">
    <citation type="submission" date="2013-02" db="EMBL/GenBank/DDBJ databases">
        <authorList>
            <person name="Harkins D.M."/>
            <person name="Durkin A.S."/>
            <person name="Brinkac L.M."/>
            <person name="Haft D.H."/>
            <person name="Selengut J.D."/>
            <person name="Sanka R."/>
            <person name="DePew J."/>
            <person name="Purushe J."/>
            <person name="Tulsiani S.M."/>
            <person name="Graham G.C."/>
            <person name="Burns M.-A."/>
            <person name="Dohnt M.F."/>
            <person name="Smythe L.D."/>
            <person name="McKay D.B."/>
            <person name="Craig S.B."/>
            <person name="Vinetz J.M."/>
            <person name="Sutton G.G."/>
            <person name="Nierman W.C."/>
            <person name="Fouts D.E."/>
        </authorList>
    </citation>
    <scope>NUCLEOTIDE SEQUENCE [LARGE SCALE GENOMIC DNA]</scope>
    <source>
        <strain evidence="1 2">LT2186</strain>
    </source>
</reference>
<gene>
    <name evidence="1" type="ORF">LEP1GSC151_1738</name>
</gene>
<accession>M3GXX3</accession>
<dbReference type="Gene3D" id="1.20.1600.10">
    <property type="entry name" value="Outer membrane efflux proteins (OEP)"/>
    <property type="match status" value="1"/>
</dbReference>
<dbReference type="BioCyc" id="LINT1001599:G11K9-3118-MONOMER"/>
<evidence type="ECO:0000313" key="1">
    <source>
        <dbReference type="EMBL" id="EMG11568.1"/>
    </source>
</evidence>
<name>M3GXX3_LEPIR</name>
<sequence>MRIKRDHLPENYKSIFYFLKLFLILMKNVADDFLNLPILFNTIFFLAILVCPVRSENSSQLDVRTILDKAEKNSPLLLSLNADLESLFYQRKQQGKTQNPSLTLDYGRRSAANESGSEYALQFEQPVYFPGRKELHQLLVDNDSKIKEIQLQEANNSIRFNALKFAYRYLVSAGKKITSKNVLKDYLS</sequence>
<dbReference type="SUPFAM" id="SSF56954">
    <property type="entry name" value="Outer membrane efflux proteins (OEP)"/>
    <property type="match status" value="1"/>
</dbReference>
<proteinExistence type="predicted"/>
<dbReference type="Proteomes" id="UP000011776">
    <property type="component" value="Unassembled WGS sequence"/>
</dbReference>
<comment type="caution">
    <text evidence="1">The sequence shown here is derived from an EMBL/GenBank/DDBJ whole genome shotgun (WGS) entry which is preliminary data.</text>
</comment>
<protein>
    <recommendedName>
        <fullName evidence="3">Outer membrane efflux domain protein</fullName>
    </recommendedName>
</protein>
<dbReference type="GO" id="GO:0015562">
    <property type="term" value="F:efflux transmembrane transporter activity"/>
    <property type="evidence" value="ECO:0007669"/>
    <property type="project" value="InterPro"/>
</dbReference>
<dbReference type="AlphaFoldDB" id="M3GXX3"/>
<evidence type="ECO:0008006" key="3">
    <source>
        <dbReference type="Google" id="ProtNLM"/>
    </source>
</evidence>
<organism evidence="1 2">
    <name type="scientific">Leptospira interrogans serovar Grippotyphosa str. LT2186</name>
    <dbReference type="NCBI Taxonomy" id="1001599"/>
    <lineage>
        <taxon>Bacteria</taxon>
        <taxon>Pseudomonadati</taxon>
        <taxon>Spirochaetota</taxon>
        <taxon>Spirochaetia</taxon>
        <taxon>Leptospirales</taxon>
        <taxon>Leptospiraceae</taxon>
        <taxon>Leptospira</taxon>
    </lineage>
</organism>